<dbReference type="Proteomes" id="UP000050741">
    <property type="component" value="Unassembled WGS sequence"/>
</dbReference>
<organism evidence="1 2">
    <name type="scientific">Globodera pallida</name>
    <name type="common">Potato cyst nematode worm</name>
    <name type="synonym">Heterodera pallida</name>
    <dbReference type="NCBI Taxonomy" id="36090"/>
    <lineage>
        <taxon>Eukaryota</taxon>
        <taxon>Metazoa</taxon>
        <taxon>Ecdysozoa</taxon>
        <taxon>Nematoda</taxon>
        <taxon>Chromadorea</taxon>
        <taxon>Rhabditida</taxon>
        <taxon>Tylenchina</taxon>
        <taxon>Tylenchomorpha</taxon>
        <taxon>Tylenchoidea</taxon>
        <taxon>Heteroderidae</taxon>
        <taxon>Heteroderinae</taxon>
        <taxon>Globodera</taxon>
    </lineage>
</organism>
<reference evidence="1" key="1">
    <citation type="submission" date="2014-05" db="EMBL/GenBank/DDBJ databases">
        <title>The genome and life-stage specific transcriptomes of Globodera pallida elucidate key aspects of plant parasitism by a cyst nematode.</title>
        <authorList>
            <person name="Cotton J.A."/>
            <person name="Lilley C.J."/>
            <person name="Jones L.M."/>
            <person name="Kikuchi T."/>
            <person name="Reid A.J."/>
            <person name="Thorpe P."/>
            <person name="Tsai I.J."/>
            <person name="Beasley H."/>
            <person name="Blok V."/>
            <person name="Cock P.J.A."/>
            <person name="Van den Akker S.E."/>
            <person name="Holroyd N."/>
            <person name="Hunt M."/>
            <person name="Mantelin S."/>
            <person name="Naghra H."/>
            <person name="Pain A."/>
            <person name="Palomares-Rius J.E."/>
            <person name="Zarowiecki M."/>
            <person name="Berriman M."/>
            <person name="Jones J.T."/>
            <person name="Urwin P.E."/>
        </authorList>
    </citation>
    <scope>NUCLEOTIDE SEQUENCE [LARGE SCALE GENOMIC DNA]</scope>
    <source>
        <strain evidence="1">Lindley</strain>
    </source>
</reference>
<name>A0A183C831_GLOPA</name>
<proteinExistence type="predicted"/>
<evidence type="ECO:0000313" key="1">
    <source>
        <dbReference type="Proteomes" id="UP000050741"/>
    </source>
</evidence>
<dbReference type="AlphaFoldDB" id="A0A183C831"/>
<dbReference type="WBParaSite" id="GPLIN_000902700">
    <property type="protein sequence ID" value="GPLIN_000902700"/>
    <property type="gene ID" value="GPLIN_000902700"/>
</dbReference>
<evidence type="ECO:0000313" key="2">
    <source>
        <dbReference type="WBParaSite" id="GPLIN_000902700"/>
    </source>
</evidence>
<protein>
    <submittedName>
        <fullName evidence="2">Mediator of RNA polymerase II transcription subunit 13</fullName>
    </submittedName>
</protein>
<accession>A0A183C831</accession>
<reference evidence="2" key="2">
    <citation type="submission" date="2016-06" db="UniProtKB">
        <authorList>
            <consortium name="WormBaseParasite"/>
        </authorList>
    </citation>
    <scope>IDENTIFICATION</scope>
</reference>
<sequence>MADLSNWLKASKHPSSDSCATVITSVLASTPDKCWLKASKHPSSDSCATVITSVLASTPDKWLANPNYVKTPFAAAAAVASLEAVPQPPDAKISRQSHPPTVFNKNRQHHSNTSNFANLSLRLNEPGVKEEEHLMQSAQQFRTISESVEETLNRLATLFEDKTISQPIKKLADTNALKHYPFSAAVDNVFDWNVQPKHCADTATAAVVPMPMDTLSTVVVVVDDPAVDQQQQQQQLKVKTPLALPTDPSYWLKQYPPPKQNRPMNEMAEDLCCWESVLGWKSILEKIHGSGEDGWLAPSSRAIKNEAGTD</sequence>
<keyword evidence="1" id="KW-1185">Reference proteome</keyword>